<evidence type="ECO:0000256" key="6">
    <source>
        <dbReference type="ARBA" id="ARBA00022552"/>
    </source>
</evidence>
<keyword evidence="16" id="KW-1185">Reference proteome</keyword>
<dbReference type="PANTHER" id="PTHR30027:SF3">
    <property type="entry name" value="16S RRNA (URACIL(1498)-N(3))-METHYLTRANSFERASE"/>
    <property type="match status" value="1"/>
</dbReference>
<dbReference type="GO" id="GO:0070475">
    <property type="term" value="P:rRNA base methylation"/>
    <property type="evidence" value="ECO:0007669"/>
    <property type="project" value="TreeGrafter"/>
</dbReference>
<evidence type="ECO:0000256" key="8">
    <source>
        <dbReference type="ARBA" id="ARBA00022679"/>
    </source>
</evidence>
<dbReference type="Pfam" id="PF20260">
    <property type="entry name" value="PUA_4"/>
    <property type="match status" value="1"/>
</dbReference>
<evidence type="ECO:0000256" key="1">
    <source>
        <dbReference type="ARBA" id="ARBA00004496"/>
    </source>
</evidence>
<keyword evidence="5 12" id="KW-0963">Cytoplasm</keyword>
<dbReference type="InterPro" id="IPR029028">
    <property type="entry name" value="Alpha/beta_knot_MTases"/>
</dbReference>
<evidence type="ECO:0000256" key="2">
    <source>
        <dbReference type="ARBA" id="ARBA00005528"/>
    </source>
</evidence>
<keyword evidence="9 12" id="KW-0949">S-adenosyl-L-methionine</keyword>
<dbReference type="GO" id="GO:0005737">
    <property type="term" value="C:cytoplasm"/>
    <property type="evidence" value="ECO:0007669"/>
    <property type="project" value="UniProtKB-SubCell"/>
</dbReference>
<organism evidence="15 16">
    <name type="scientific">Salibacterium salarium</name>
    <dbReference type="NCBI Taxonomy" id="284579"/>
    <lineage>
        <taxon>Bacteria</taxon>
        <taxon>Bacillati</taxon>
        <taxon>Bacillota</taxon>
        <taxon>Bacilli</taxon>
        <taxon>Bacillales</taxon>
        <taxon>Bacillaceae</taxon>
    </lineage>
</organism>
<feature type="domain" description="Ribosomal RNA small subunit methyltransferase E PUA-like" evidence="14">
    <location>
        <begin position="18"/>
        <end position="65"/>
    </location>
</feature>
<dbReference type="SUPFAM" id="SSF88697">
    <property type="entry name" value="PUA domain-like"/>
    <property type="match status" value="1"/>
</dbReference>
<dbReference type="EC" id="2.1.1.193" evidence="3 12"/>
<dbReference type="CDD" id="cd18084">
    <property type="entry name" value="RsmE-like"/>
    <property type="match status" value="1"/>
</dbReference>
<comment type="catalytic activity">
    <reaction evidence="11 12">
        <text>uridine(1498) in 16S rRNA + S-adenosyl-L-methionine = N(3)-methyluridine(1498) in 16S rRNA + S-adenosyl-L-homocysteine + H(+)</text>
        <dbReference type="Rhea" id="RHEA:42920"/>
        <dbReference type="Rhea" id="RHEA-COMP:10283"/>
        <dbReference type="Rhea" id="RHEA-COMP:10284"/>
        <dbReference type="ChEBI" id="CHEBI:15378"/>
        <dbReference type="ChEBI" id="CHEBI:57856"/>
        <dbReference type="ChEBI" id="CHEBI:59789"/>
        <dbReference type="ChEBI" id="CHEBI:65315"/>
        <dbReference type="ChEBI" id="CHEBI:74502"/>
        <dbReference type="EC" id="2.1.1.193"/>
    </reaction>
</comment>
<proteinExistence type="inferred from homology"/>
<keyword evidence="6 12" id="KW-0698">rRNA processing</keyword>
<evidence type="ECO:0000256" key="11">
    <source>
        <dbReference type="ARBA" id="ARBA00047944"/>
    </source>
</evidence>
<dbReference type="PANTHER" id="PTHR30027">
    <property type="entry name" value="RIBOSOMAL RNA SMALL SUBUNIT METHYLTRANSFERASE E"/>
    <property type="match status" value="1"/>
</dbReference>
<dbReference type="InterPro" id="IPR006700">
    <property type="entry name" value="RsmE"/>
</dbReference>
<dbReference type="NCBIfam" id="NF008691">
    <property type="entry name" value="PRK11713.1-4"/>
    <property type="match status" value="1"/>
</dbReference>
<keyword evidence="8 12" id="KW-0808">Transferase</keyword>
<dbReference type="NCBIfam" id="TIGR00046">
    <property type="entry name" value="RsmE family RNA methyltransferase"/>
    <property type="match status" value="1"/>
</dbReference>
<evidence type="ECO:0000256" key="9">
    <source>
        <dbReference type="ARBA" id="ARBA00022691"/>
    </source>
</evidence>
<dbReference type="EMBL" id="RBVX01000023">
    <property type="protein sequence ID" value="RSL31527.1"/>
    <property type="molecule type" value="Genomic_DNA"/>
</dbReference>
<gene>
    <name evidence="15" type="ORF">D7Z54_20020</name>
</gene>
<dbReference type="AlphaFoldDB" id="A0A3R9Q1B5"/>
<comment type="subcellular location">
    <subcellularLocation>
        <location evidence="1 12">Cytoplasm</location>
    </subcellularLocation>
</comment>
<keyword evidence="7 12" id="KW-0489">Methyltransferase</keyword>
<dbReference type="InterPro" id="IPR015947">
    <property type="entry name" value="PUA-like_sf"/>
</dbReference>
<comment type="caution">
    <text evidence="15">The sequence shown here is derived from an EMBL/GenBank/DDBJ whole genome shotgun (WGS) entry which is preliminary data.</text>
</comment>
<accession>A0A3R9Q1B5</accession>
<reference evidence="15 16" key="1">
    <citation type="submission" date="2018-10" db="EMBL/GenBank/DDBJ databases">
        <title>Draft genome sequence of Bacillus salarius IM0101, isolated from a hypersaline soil in Inner Mongolia, China.</title>
        <authorList>
            <person name="Yamprayoonswat W."/>
            <person name="Boonvisut S."/>
            <person name="Jumpathong W."/>
            <person name="Sittihan S."/>
            <person name="Ruangsuj P."/>
            <person name="Wanthongcharoen S."/>
            <person name="Thongpramul N."/>
            <person name="Pimmason S."/>
            <person name="Yu B."/>
            <person name="Yasawong M."/>
        </authorList>
    </citation>
    <scope>NUCLEOTIDE SEQUENCE [LARGE SCALE GENOMIC DNA]</scope>
    <source>
        <strain evidence="15 16">IM0101</strain>
    </source>
</reference>
<evidence type="ECO:0000313" key="15">
    <source>
        <dbReference type="EMBL" id="RSL31527.1"/>
    </source>
</evidence>
<dbReference type="InterPro" id="IPR046886">
    <property type="entry name" value="RsmE_MTase_dom"/>
</dbReference>
<evidence type="ECO:0000256" key="7">
    <source>
        <dbReference type="ARBA" id="ARBA00022603"/>
    </source>
</evidence>
<evidence type="ECO:0000256" key="5">
    <source>
        <dbReference type="ARBA" id="ARBA00022490"/>
    </source>
</evidence>
<evidence type="ECO:0000256" key="10">
    <source>
        <dbReference type="ARBA" id="ARBA00025699"/>
    </source>
</evidence>
<evidence type="ECO:0000259" key="13">
    <source>
        <dbReference type="Pfam" id="PF04452"/>
    </source>
</evidence>
<dbReference type="InterPro" id="IPR029026">
    <property type="entry name" value="tRNA_m1G_MTases_N"/>
</dbReference>
<evidence type="ECO:0000256" key="4">
    <source>
        <dbReference type="ARBA" id="ARBA00013673"/>
    </source>
</evidence>
<evidence type="ECO:0000259" key="14">
    <source>
        <dbReference type="Pfam" id="PF20260"/>
    </source>
</evidence>
<evidence type="ECO:0000256" key="3">
    <source>
        <dbReference type="ARBA" id="ARBA00012328"/>
    </source>
</evidence>
<dbReference type="Proteomes" id="UP000275076">
    <property type="component" value="Unassembled WGS sequence"/>
</dbReference>
<comment type="function">
    <text evidence="10 12">Specifically methylates the N3 position of the uracil ring of uridine 1498 (m3U1498) in 16S rRNA. Acts on the fully assembled 30S ribosomal subunit.</text>
</comment>
<feature type="domain" description="Ribosomal RNA small subunit methyltransferase E methyltransferase" evidence="13">
    <location>
        <begin position="73"/>
        <end position="240"/>
    </location>
</feature>
<evidence type="ECO:0000313" key="16">
    <source>
        <dbReference type="Proteomes" id="UP000275076"/>
    </source>
</evidence>
<dbReference type="SUPFAM" id="SSF75217">
    <property type="entry name" value="alpha/beta knot"/>
    <property type="match status" value="1"/>
</dbReference>
<dbReference type="Gene3D" id="2.40.240.20">
    <property type="entry name" value="Hypothetical PUA domain-like, domain 1"/>
    <property type="match status" value="1"/>
</dbReference>
<sequence length="248" mass="28137">MQRYFVDPEQMTDTKVFITGDDVKHVVKVMRLDIGDKMICLNNKGRQVYCAITAIEKEQVQADILEDLQDNPELPVDLSIAQALIKGDKLDLVVQKGTELGAHTFYVFYAERSVVKWDSNKVEKKIERLHKIAKEAAEQAGRLFIPSIIYCSGYENMMETATNHETCIYLYEEQAKMNKHNGLVDVLYKHPSSLLAVIGPEGGISEKEASAYNNNNFHQVSLGPRIVRSETASLYLLSVLSYNYELLR</sequence>
<dbReference type="Pfam" id="PF04452">
    <property type="entry name" value="Methyltrans_RNA"/>
    <property type="match status" value="1"/>
</dbReference>
<evidence type="ECO:0000256" key="12">
    <source>
        <dbReference type="PIRNR" id="PIRNR015601"/>
    </source>
</evidence>
<protein>
    <recommendedName>
        <fullName evidence="4 12">Ribosomal RNA small subunit methyltransferase E</fullName>
        <ecNumber evidence="3 12">2.1.1.193</ecNumber>
    </recommendedName>
</protein>
<dbReference type="GO" id="GO:0070042">
    <property type="term" value="F:rRNA (uridine-N3-)-methyltransferase activity"/>
    <property type="evidence" value="ECO:0007669"/>
    <property type="project" value="TreeGrafter"/>
</dbReference>
<name>A0A3R9Q1B5_9BACI</name>
<dbReference type="RefSeq" id="WP_125558333.1">
    <property type="nucleotide sequence ID" value="NZ_RBVX01000023.1"/>
</dbReference>
<comment type="similarity">
    <text evidence="2 12">Belongs to the RNA methyltransferase RsmE family.</text>
</comment>
<dbReference type="OrthoDB" id="9815641at2"/>
<dbReference type="Gene3D" id="3.40.1280.10">
    <property type="match status" value="1"/>
</dbReference>
<dbReference type="InterPro" id="IPR046887">
    <property type="entry name" value="RsmE_PUA-like"/>
</dbReference>
<dbReference type="PIRSF" id="PIRSF015601">
    <property type="entry name" value="MTase_slr0722"/>
    <property type="match status" value="1"/>
</dbReference>